<dbReference type="GO" id="GO:0006654">
    <property type="term" value="P:phosphatidic acid biosynthetic process"/>
    <property type="evidence" value="ECO:0007669"/>
    <property type="project" value="TreeGrafter"/>
</dbReference>
<sequence length="167" mass="17614">MNETNPHHIRMLSALQQHKTVLVPGCSAGSIGWSIARVFHERGCHVFATASDTSNVAGFSELNGANVLKLDVTDAGGIARRCAPPGVAAPGRPPTRVFNRPCGRMKLPDMSHYRNVVEVAYVQAGHDAPGKCIGVDMFVNQAVGGIIGGARVSIWRGTAAGLVRFAS</sequence>
<dbReference type="SUPFAM" id="SSF51735">
    <property type="entry name" value="NAD(P)-binding Rossmann-fold domains"/>
    <property type="match status" value="1"/>
</dbReference>
<protein>
    <submittedName>
        <fullName evidence="3">5a2c97d0-6967-4f38-88af-26cf70d8403e</fullName>
    </submittedName>
</protein>
<evidence type="ECO:0000313" key="4">
    <source>
        <dbReference type="Proteomes" id="UP000289323"/>
    </source>
</evidence>
<dbReference type="InterPro" id="IPR036291">
    <property type="entry name" value="NAD(P)-bd_dom_sf"/>
</dbReference>
<dbReference type="GO" id="GO:0004806">
    <property type="term" value="F:triacylglycerol lipase activity"/>
    <property type="evidence" value="ECO:0007669"/>
    <property type="project" value="TreeGrafter"/>
</dbReference>
<dbReference type="Proteomes" id="UP000289323">
    <property type="component" value="Unassembled WGS sequence"/>
</dbReference>
<evidence type="ECO:0000256" key="2">
    <source>
        <dbReference type="ARBA" id="ARBA00023002"/>
    </source>
</evidence>
<evidence type="ECO:0000256" key="1">
    <source>
        <dbReference type="ARBA" id="ARBA00006484"/>
    </source>
</evidence>
<dbReference type="AlphaFoldDB" id="A0A446BTL7"/>
<dbReference type="PANTHER" id="PTHR44169">
    <property type="entry name" value="NADPH-DEPENDENT 1-ACYLDIHYDROXYACETONE PHOSPHATE REDUCTASE"/>
    <property type="match status" value="1"/>
</dbReference>
<comment type="similarity">
    <text evidence="1">Belongs to the short-chain dehydrogenases/reductases (SDR) family.</text>
</comment>
<dbReference type="Gene3D" id="3.40.50.720">
    <property type="entry name" value="NAD(P)-binding Rossmann-like Domain"/>
    <property type="match status" value="1"/>
</dbReference>
<evidence type="ECO:0000313" key="3">
    <source>
        <dbReference type="EMBL" id="SPQ25710.1"/>
    </source>
</evidence>
<dbReference type="PANTHER" id="PTHR44169:SF6">
    <property type="entry name" value="NADPH-DEPENDENT 1-ACYLDIHYDROXYACETONE PHOSPHATE REDUCTASE"/>
    <property type="match status" value="1"/>
</dbReference>
<name>A0A446BTL7_9PEZI</name>
<gene>
    <name evidence="3" type="ORF">TT172_LOCUS8129</name>
</gene>
<dbReference type="GO" id="GO:0005783">
    <property type="term" value="C:endoplasmic reticulum"/>
    <property type="evidence" value="ECO:0007669"/>
    <property type="project" value="TreeGrafter"/>
</dbReference>
<organism evidence="3 4">
    <name type="scientific">Thermothielavioides terrestris</name>
    <dbReference type="NCBI Taxonomy" id="2587410"/>
    <lineage>
        <taxon>Eukaryota</taxon>
        <taxon>Fungi</taxon>
        <taxon>Dikarya</taxon>
        <taxon>Ascomycota</taxon>
        <taxon>Pezizomycotina</taxon>
        <taxon>Sordariomycetes</taxon>
        <taxon>Sordariomycetidae</taxon>
        <taxon>Sordariales</taxon>
        <taxon>Chaetomiaceae</taxon>
        <taxon>Thermothielavioides</taxon>
    </lineage>
</organism>
<reference evidence="3 4" key="1">
    <citation type="submission" date="2018-04" db="EMBL/GenBank/DDBJ databases">
        <authorList>
            <person name="Huttner S."/>
            <person name="Dainat J."/>
        </authorList>
    </citation>
    <scope>NUCLEOTIDE SEQUENCE [LARGE SCALE GENOMIC DNA]</scope>
</reference>
<dbReference type="GO" id="GO:0005811">
    <property type="term" value="C:lipid droplet"/>
    <property type="evidence" value="ECO:0007669"/>
    <property type="project" value="TreeGrafter"/>
</dbReference>
<dbReference type="GO" id="GO:0019433">
    <property type="term" value="P:triglyceride catabolic process"/>
    <property type="evidence" value="ECO:0007669"/>
    <property type="project" value="TreeGrafter"/>
</dbReference>
<dbReference type="GO" id="GO:0000140">
    <property type="term" value="F:acylglycerone-phosphate reductase (NADP+) activity"/>
    <property type="evidence" value="ECO:0007669"/>
    <property type="project" value="TreeGrafter"/>
</dbReference>
<accession>A0A446BTL7</accession>
<proteinExistence type="inferred from homology"/>
<dbReference type="EMBL" id="OUUZ01000015">
    <property type="protein sequence ID" value="SPQ25710.1"/>
    <property type="molecule type" value="Genomic_DNA"/>
</dbReference>
<keyword evidence="2" id="KW-0560">Oxidoreductase</keyword>